<keyword evidence="1" id="KW-0812">Transmembrane</keyword>
<organism evidence="2 3">
    <name type="scientific">Parasedimentitalea huanghaiensis</name>
    <dbReference type="NCBI Taxonomy" id="2682100"/>
    <lineage>
        <taxon>Bacteria</taxon>
        <taxon>Pseudomonadati</taxon>
        <taxon>Pseudomonadota</taxon>
        <taxon>Alphaproteobacteria</taxon>
        <taxon>Rhodobacterales</taxon>
        <taxon>Paracoccaceae</taxon>
        <taxon>Parasedimentitalea</taxon>
    </lineage>
</organism>
<feature type="transmembrane region" description="Helical" evidence="1">
    <location>
        <begin position="196"/>
        <end position="218"/>
    </location>
</feature>
<dbReference type="EMBL" id="WQLV01000004">
    <property type="protein sequence ID" value="MVO15776.1"/>
    <property type="molecule type" value="Genomic_DNA"/>
</dbReference>
<keyword evidence="1" id="KW-0472">Membrane</keyword>
<name>A0A6L6WDA2_9RHOB</name>
<evidence type="ECO:0000313" key="3">
    <source>
        <dbReference type="Proteomes" id="UP000478892"/>
    </source>
</evidence>
<dbReference type="Proteomes" id="UP000478892">
    <property type="component" value="Unassembled WGS sequence"/>
</dbReference>
<feature type="transmembrane region" description="Helical" evidence="1">
    <location>
        <begin position="22"/>
        <end position="43"/>
    </location>
</feature>
<feature type="transmembrane region" description="Helical" evidence="1">
    <location>
        <begin position="139"/>
        <end position="157"/>
    </location>
</feature>
<evidence type="ECO:0000256" key="1">
    <source>
        <dbReference type="SAM" id="Phobius"/>
    </source>
</evidence>
<protein>
    <submittedName>
        <fullName evidence="2">DUF2182 domain-containing protein</fullName>
    </submittedName>
</protein>
<comment type="caution">
    <text evidence="2">The sequence shown here is derived from an EMBL/GenBank/DDBJ whole genome shotgun (WGS) entry which is preliminary data.</text>
</comment>
<reference evidence="2 3" key="1">
    <citation type="submission" date="2019-12" db="EMBL/GenBank/DDBJ databases">
        <authorList>
            <person name="Zhang Y.-J."/>
        </authorList>
    </citation>
    <scope>NUCLEOTIDE SEQUENCE [LARGE SCALE GENOMIC DNA]</scope>
    <source>
        <strain evidence="2 3">CY05</strain>
    </source>
</reference>
<proteinExistence type="predicted"/>
<feature type="transmembrane region" description="Helical" evidence="1">
    <location>
        <begin position="97"/>
        <end position="119"/>
    </location>
</feature>
<dbReference type="AlphaFoldDB" id="A0A6L6WDA2"/>
<sequence length="260" mass="28004">MAHLKQTPALGPVEKLVRRDKLIVLISALLIAVLAAWYTLAGAGISMSMNPVWTPDYALLNFAMWWVMMIAMMTPSAAPMLLLYVAVKRMGAGADQAVWLSLLFLAGYLLVWGGFSLIATAAQWQIEILDLSMGAMMPLTSRSIAGAVLLLAGCYQFSGIKDACLRHCRSPSAFLADHNQPGAKGALRLGILHGGYCLGCCWAMMALLFVGGLMNLYWIAGLALYVLAEKTLPKMHRFSGVTGAVLITSGAYFLISSLIN</sequence>
<dbReference type="InterPro" id="IPR018688">
    <property type="entry name" value="PpoB2-like"/>
</dbReference>
<evidence type="ECO:0000313" key="2">
    <source>
        <dbReference type="EMBL" id="MVO15776.1"/>
    </source>
</evidence>
<keyword evidence="3" id="KW-1185">Reference proteome</keyword>
<feature type="transmembrane region" description="Helical" evidence="1">
    <location>
        <begin position="63"/>
        <end position="85"/>
    </location>
</feature>
<accession>A0A6L6WDA2</accession>
<keyword evidence="1" id="KW-1133">Transmembrane helix</keyword>
<dbReference type="Pfam" id="PF09948">
    <property type="entry name" value="PpoB2"/>
    <property type="match status" value="1"/>
</dbReference>
<dbReference type="RefSeq" id="WP_157022048.1">
    <property type="nucleotide sequence ID" value="NZ_WQLV01000004.1"/>
</dbReference>
<feature type="transmembrane region" description="Helical" evidence="1">
    <location>
        <begin position="238"/>
        <end position="259"/>
    </location>
</feature>
<gene>
    <name evidence="2" type="ORF">GO984_08140</name>
</gene>